<dbReference type="EMBL" id="JADJMS010000006">
    <property type="protein sequence ID" value="MBK7414206.1"/>
    <property type="molecule type" value="Genomic_DNA"/>
</dbReference>
<dbReference type="InterPro" id="IPR036388">
    <property type="entry name" value="WH-like_DNA-bd_sf"/>
</dbReference>
<evidence type="ECO:0000259" key="1">
    <source>
        <dbReference type="Pfam" id="PF12727"/>
    </source>
</evidence>
<dbReference type="PANTHER" id="PTHR38431:SF1">
    <property type="entry name" value="BLL2305 PROTEIN"/>
    <property type="match status" value="1"/>
</dbReference>
<dbReference type="Pfam" id="PF12727">
    <property type="entry name" value="PBP_like"/>
    <property type="match status" value="1"/>
</dbReference>
<dbReference type="Gene3D" id="3.40.190.10">
    <property type="entry name" value="Periplasmic binding protein-like II"/>
    <property type="match status" value="1"/>
</dbReference>
<proteinExistence type="predicted"/>
<dbReference type="InterPro" id="IPR036390">
    <property type="entry name" value="WH_DNA-bd_sf"/>
</dbReference>
<dbReference type="CDD" id="cd05466">
    <property type="entry name" value="PBP2_LTTR_substrate"/>
    <property type="match status" value="1"/>
</dbReference>
<evidence type="ECO:0000313" key="2">
    <source>
        <dbReference type="EMBL" id="MBK7414206.1"/>
    </source>
</evidence>
<evidence type="ECO:0000313" key="3">
    <source>
        <dbReference type="Proteomes" id="UP000739411"/>
    </source>
</evidence>
<reference evidence="2 3" key="1">
    <citation type="submission" date="2020-10" db="EMBL/GenBank/DDBJ databases">
        <title>Connecting structure to function with the recovery of over 1000 high-quality activated sludge metagenome-assembled genomes encoding full-length rRNA genes using long-read sequencing.</title>
        <authorList>
            <person name="Singleton C.M."/>
            <person name="Petriglieri F."/>
            <person name="Kristensen J.M."/>
            <person name="Kirkegaard R.H."/>
            <person name="Michaelsen T.Y."/>
            <person name="Andersen M.H."/>
            <person name="Karst S.M."/>
            <person name="Dueholm M.S."/>
            <person name="Nielsen P.H."/>
            <person name="Albertsen M."/>
        </authorList>
    </citation>
    <scope>NUCLEOTIDE SEQUENCE [LARGE SCALE GENOMIC DNA]</scope>
    <source>
        <strain evidence="2">EsbW_18-Q3-R4-48_BATAC.463</strain>
    </source>
</reference>
<dbReference type="SUPFAM" id="SSF53850">
    <property type="entry name" value="Periplasmic binding protein-like II"/>
    <property type="match status" value="1"/>
</dbReference>
<dbReference type="PANTHER" id="PTHR38431">
    <property type="entry name" value="BLL2305 PROTEIN"/>
    <property type="match status" value="1"/>
</dbReference>
<dbReference type="SUPFAM" id="SSF46785">
    <property type="entry name" value="Winged helix' DNA-binding domain"/>
    <property type="match status" value="1"/>
</dbReference>
<dbReference type="AlphaFoldDB" id="A0A935K8G8"/>
<dbReference type="Gene3D" id="1.10.10.10">
    <property type="entry name" value="Winged helix-like DNA-binding domain superfamily/Winged helix DNA-binding domain"/>
    <property type="match status" value="1"/>
</dbReference>
<accession>A0A935K8G8</accession>
<feature type="domain" description="PBP" evidence="1">
    <location>
        <begin position="148"/>
        <end position="328"/>
    </location>
</feature>
<dbReference type="Proteomes" id="UP000739411">
    <property type="component" value="Unassembled WGS sequence"/>
</dbReference>
<comment type="caution">
    <text evidence="2">The sequence shown here is derived from an EMBL/GenBank/DDBJ whole genome shotgun (WGS) entry which is preliminary data.</text>
</comment>
<name>A0A935K8G8_9RHOO</name>
<dbReference type="InterPro" id="IPR024370">
    <property type="entry name" value="PBP_domain"/>
</dbReference>
<protein>
    <submittedName>
        <fullName evidence="2">Helix-turn-helix transcriptional regulator</fullName>
    </submittedName>
</protein>
<gene>
    <name evidence="2" type="ORF">IPJ38_02850</name>
</gene>
<organism evidence="2 3">
    <name type="scientific">Candidatus Dechloromonas phosphorivorans</name>
    <dbReference type="NCBI Taxonomy" id="2899244"/>
    <lineage>
        <taxon>Bacteria</taxon>
        <taxon>Pseudomonadati</taxon>
        <taxon>Pseudomonadota</taxon>
        <taxon>Betaproteobacteria</taxon>
        <taxon>Rhodocyclales</taxon>
        <taxon>Azonexaceae</taxon>
        <taxon>Dechloromonas</taxon>
    </lineage>
</organism>
<sequence>MSQLATSFSALPNPIRWNWDFGVGLTDLESANLIALLDALKNHETLGRAAKSTNLSYRSAWGLLRTCESRFGKALVIKGRGKGTSLSDFGEQLLQLNHAACSTLNELHLPWATRLKEILSPSEVIPPEHLRIAASHDLALADWIENGRHLKVDIYWRGSEEALLALSRGECDACGFHLPGYWTSDQSETWLGRWLKPRQFAFFPVMRRQHGLLVAQGNPLSIETLADVVQLNLRMVNRQRGSGTRGMIDQLLAANGLQAKDVLGYGHEEFTHDAVAAAIASGQADVGFGIQAAAMRYDLGFIPLSRDLYCLAARSGIANSPAMRHLMRRFQGNTFHDRLRALPGYEISSMPDEFLGWDKFACMVRSSLDS</sequence>